<dbReference type="RefSeq" id="WP_015978985.1">
    <property type="nucleotide sequence ID" value="NZ_CP063817.1"/>
</dbReference>
<keyword evidence="1" id="KW-1133">Transmembrane helix</keyword>
<feature type="transmembrane region" description="Helical" evidence="1">
    <location>
        <begin position="79"/>
        <end position="97"/>
    </location>
</feature>
<keyword evidence="1" id="KW-0812">Transmembrane</keyword>
<dbReference type="EMBL" id="SWNS01000004">
    <property type="protein sequence ID" value="NFD87592.1"/>
    <property type="molecule type" value="Genomic_DNA"/>
</dbReference>
<reference evidence="2" key="1">
    <citation type="submission" date="2019-04" db="EMBL/GenBank/DDBJ databases">
        <title>Genome sequencing of Clostridium botulinum Groups I-IV and Clostridium butyricum.</title>
        <authorList>
            <person name="Brunt J."/>
            <person name="Van Vliet A.H.M."/>
            <person name="Stringer S.C."/>
            <person name="Carter A.T."/>
            <person name="Peck M.W."/>
        </authorList>
    </citation>
    <scope>NUCLEOTIDE SEQUENCE</scope>
    <source>
        <strain evidence="3">7221C</strain>
        <strain evidence="2">Colworth BL165</strain>
    </source>
</reference>
<organism evidence="2">
    <name type="scientific">Clostridium botulinum</name>
    <dbReference type="NCBI Taxonomy" id="1491"/>
    <lineage>
        <taxon>Bacteria</taxon>
        <taxon>Bacillati</taxon>
        <taxon>Bacillota</taxon>
        <taxon>Clostridia</taxon>
        <taxon>Eubacteriales</taxon>
        <taxon>Clostridiaceae</taxon>
        <taxon>Clostridium</taxon>
    </lineage>
</organism>
<sequence length="209" mass="24418">MVDFLKIKDLISILPILIIYILPGYVFISIKDFIVNKKKEEDKNLILKCIVISYIIINFEYLISSLFKKVIDVSSPKSIILTLIFSIVISYICSIFIQSELSSKALKKIKISRSLKTDIMSEIVDFESGMWIKVFLSTEQLIYLGKLRRFEKIGENSYNIVLSNFILYNYSGDELLNNEDFITEWVFINVKENYRIELSYNENSKKITN</sequence>
<feature type="transmembrane region" description="Helical" evidence="1">
    <location>
        <begin position="45"/>
        <end position="67"/>
    </location>
</feature>
<accession>A0A6G4D9M4</accession>
<proteinExistence type="predicted"/>
<evidence type="ECO:0000256" key="1">
    <source>
        <dbReference type="SAM" id="Phobius"/>
    </source>
</evidence>
<evidence type="ECO:0000313" key="3">
    <source>
        <dbReference type="EMBL" id="NFU59485.1"/>
    </source>
</evidence>
<comment type="caution">
    <text evidence="2">The sequence shown here is derived from an EMBL/GenBank/DDBJ whole genome shotgun (WGS) entry which is preliminary data.</text>
</comment>
<feature type="transmembrane region" description="Helical" evidence="1">
    <location>
        <begin position="12"/>
        <end position="33"/>
    </location>
</feature>
<protein>
    <submittedName>
        <fullName evidence="2">Uncharacterized protein</fullName>
    </submittedName>
</protein>
<dbReference type="AlphaFoldDB" id="A0A6G4D9M4"/>
<keyword evidence="1" id="KW-0472">Membrane</keyword>
<evidence type="ECO:0000313" key="2">
    <source>
        <dbReference type="EMBL" id="NFD87592.1"/>
    </source>
</evidence>
<dbReference type="Proteomes" id="UP000785180">
    <property type="component" value="Unassembled WGS sequence"/>
</dbReference>
<gene>
    <name evidence="2" type="ORF">FCV13_06080</name>
    <name evidence="3" type="ORF">FDF67_04560</name>
</gene>
<name>A0A6G4D9M4_CLOBO</name>
<dbReference type="EMBL" id="SXDK01000004">
    <property type="protein sequence ID" value="NFU59485.1"/>
    <property type="molecule type" value="Genomic_DNA"/>
</dbReference>